<reference evidence="2 3" key="1">
    <citation type="journal article" date="2023" name="Int. J. Syst. Evol. Microbiol.">
        <title>Lactiplantibacillus brownii sp. nov., a novel psychrotolerant species isolated from sauerkraut.</title>
        <authorList>
            <person name="Heng Y.C."/>
            <person name="Silvaraju S."/>
            <person name="Lee J.K.Y."/>
            <person name="Kittelmann S."/>
        </authorList>
    </citation>
    <scope>NUCLEOTIDE SEQUENCE [LARGE SCALE GENOMIC DNA]</scope>
    <source>
        <strain evidence="2 3">WILCCON 0030</strain>
    </source>
</reference>
<accession>A0ABU1AAM5</accession>
<gene>
    <name evidence="2" type="ORF">RA086_07060</name>
</gene>
<dbReference type="EMBL" id="JAVCWF010000001">
    <property type="protein sequence ID" value="MDQ7937385.1"/>
    <property type="molecule type" value="Genomic_DNA"/>
</dbReference>
<keyword evidence="1" id="KW-1133">Transmembrane helix</keyword>
<keyword evidence="1" id="KW-0812">Transmembrane</keyword>
<protein>
    <recommendedName>
        <fullName evidence="4">Integral membrane protein</fullName>
    </recommendedName>
</protein>
<sequence length="141" mass="16118">MKKFRWFWLTLLIVQPIFVYLTRTGLRLPVPVHFGLFGSDAWNGLAGQDLVIAMSISGLLPLLGLILTYWSQNPISTTLPRWQPTPRSALSCWTVIANWLVLANLFMTAPLFTIIWLLLDLGLLLVLLSFVGQLYWRQNHP</sequence>
<evidence type="ECO:0000313" key="3">
    <source>
        <dbReference type="Proteomes" id="UP001227831"/>
    </source>
</evidence>
<evidence type="ECO:0000313" key="2">
    <source>
        <dbReference type="EMBL" id="MDQ7937385.1"/>
    </source>
</evidence>
<keyword evidence="3" id="KW-1185">Reference proteome</keyword>
<evidence type="ECO:0008006" key="4">
    <source>
        <dbReference type="Google" id="ProtNLM"/>
    </source>
</evidence>
<feature type="transmembrane region" description="Helical" evidence="1">
    <location>
        <begin position="114"/>
        <end position="136"/>
    </location>
</feature>
<proteinExistence type="predicted"/>
<name>A0ABU1AAM5_9LACO</name>
<feature type="transmembrane region" description="Helical" evidence="1">
    <location>
        <begin position="90"/>
        <end position="108"/>
    </location>
</feature>
<comment type="caution">
    <text evidence="2">The sequence shown here is derived from an EMBL/GenBank/DDBJ whole genome shotgun (WGS) entry which is preliminary data.</text>
</comment>
<dbReference type="Proteomes" id="UP001227831">
    <property type="component" value="Unassembled WGS sequence"/>
</dbReference>
<dbReference type="RefSeq" id="WP_308703134.1">
    <property type="nucleotide sequence ID" value="NZ_AP027463.1"/>
</dbReference>
<evidence type="ECO:0000256" key="1">
    <source>
        <dbReference type="SAM" id="Phobius"/>
    </source>
</evidence>
<keyword evidence="1" id="KW-0472">Membrane</keyword>
<organism evidence="2 3">
    <name type="scientific">Lactiplantibacillus brownii</name>
    <dbReference type="NCBI Taxonomy" id="3069269"/>
    <lineage>
        <taxon>Bacteria</taxon>
        <taxon>Bacillati</taxon>
        <taxon>Bacillota</taxon>
        <taxon>Bacilli</taxon>
        <taxon>Lactobacillales</taxon>
        <taxon>Lactobacillaceae</taxon>
        <taxon>Lactiplantibacillus</taxon>
    </lineage>
</organism>
<feature type="transmembrane region" description="Helical" evidence="1">
    <location>
        <begin position="51"/>
        <end position="70"/>
    </location>
</feature>